<dbReference type="InterPro" id="IPR036770">
    <property type="entry name" value="Ankyrin_rpt-contain_sf"/>
</dbReference>
<protein>
    <submittedName>
        <fullName evidence="2">Uncharacterized protein</fullName>
    </submittedName>
</protein>
<reference evidence="2 3" key="1">
    <citation type="submission" date="2019-08" db="EMBL/GenBank/DDBJ databases">
        <authorList>
            <person name="Peeters C."/>
        </authorList>
    </citation>
    <scope>NUCLEOTIDE SEQUENCE [LARGE SCALE GENOMIC DNA]</scope>
    <source>
        <strain evidence="2 3">LMG 31118</strain>
    </source>
</reference>
<name>A0A5E5AAN0_9BURK</name>
<feature type="region of interest" description="Disordered" evidence="1">
    <location>
        <begin position="34"/>
        <end position="53"/>
    </location>
</feature>
<dbReference type="Gene3D" id="1.25.40.20">
    <property type="entry name" value="Ankyrin repeat-containing domain"/>
    <property type="match status" value="1"/>
</dbReference>
<keyword evidence="3" id="KW-1185">Reference proteome</keyword>
<feature type="compositionally biased region" description="Basic and acidic residues" evidence="1">
    <location>
        <begin position="35"/>
        <end position="49"/>
    </location>
</feature>
<proteinExistence type="predicted"/>
<evidence type="ECO:0000313" key="2">
    <source>
        <dbReference type="EMBL" id="VVE69563.1"/>
    </source>
</evidence>
<accession>A0A5E5AAN0</accession>
<evidence type="ECO:0000313" key="3">
    <source>
        <dbReference type="Proteomes" id="UP000414136"/>
    </source>
</evidence>
<dbReference type="Proteomes" id="UP000414136">
    <property type="component" value="Unassembled WGS sequence"/>
</dbReference>
<organism evidence="2 3">
    <name type="scientific">Pandoraea captiosa</name>
    <dbReference type="NCBI Taxonomy" id="2508302"/>
    <lineage>
        <taxon>Bacteria</taxon>
        <taxon>Pseudomonadati</taxon>
        <taxon>Pseudomonadota</taxon>
        <taxon>Betaproteobacteria</taxon>
        <taxon>Burkholderiales</taxon>
        <taxon>Burkholderiaceae</taxon>
        <taxon>Pandoraea</taxon>
    </lineage>
</organism>
<gene>
    <name evidence="2" type="ORF">PCA31118_03260</name>
</gene>
<dbReference type="EMBL" id="CABPSQ010000005">
    <property type="protein sequence ID" value="VVE69563.1"/>
    <property type="molecule type" value="Genomic_DNA"/>
</dbReference>
<dbReference type="AlphaFoldDB" id="A0A5E5AAN0"/>
<dbReference type="SUPFAM" id="SSF48403">
    <property type="entry name" value="Ankyrin repeat"/>
    <property type="match status" value="1"/>
</dbReference>
<sequence length="516" mass="54704">MDVMDVIGGAHMESTGIWQGIGAMADLSERVAQYRGDRPERSDQADRANQRSGCDALHGAGAFADFTGASHAASEAAACTARPTTTLRPEDVASIARKTADVARVLRMPPQGWTAQHLQSLGVEATTATVLISHLRNTPLMSSEFLVHTIDETIGVESALLFLGDGLDKYYAHAYQSEAGDGAAVAVSIGQAIVESRLGGLPRSSDGKGSFVRGLLDLFSARTHLSPTGTGNVATALSILLECGARCDAGVFDSVPPLIYALSRHVPARVLDVLIRHGADPNEALACADAIAPTWAKDFRVGATAMHHAAFVGSREAMAALFTTHGGRLDIATPDGYTPVAVAGATPRPMPGPCAGLIARAISARDAWISTDTDPVRRRANGELLAEVLTMRLLEADRSATTAELEHWLRAMDGSCADGCDVISVLDSAPAHGGPTYRSRIYDMFLTWYGGNSREGCPVMDEGKIEAAVCINEWMDDHTRYDIAPNARVLSHRRIMRATLASLPGDPVVHRAAVAH</sequence>
<evidence type="ECO:0000256" key="1">
    <source>
        <dbReference type="SAM" id="MobiDB-lite"/>
    </source>
</evidence>